<organism evidence="1">
    <name type="scientific">Strombidinopsis acuminata</name>
    <dbReference type="NCBI Taxonomy" id="141414"/>
    <lineage>
        <taxon>Eukaryota</taxon>
        <taxon>Sar</taxon>
        <taxon>Alveolata</taxon>
        <taxon>Ciliophora</taxon>
        <taxon>Intramacronucleata</taxon>
        <taxon>Spirotrichea</taxon>
        <taxon>Choreotrichia</taxon>
        <taxon>Choreotrichida</taxon>
        <taxon>Strombidinopsidae</taxon>
        <taxon>Strombidinopsis</taxon>
    </lineage>
</organism>
<proteinExistence type="predicted"/>
<accession>A0A7S3T749</accession>
<evidence type="ECO:0000313" key="1">
    <source>
        <dbReference type="EMBL" id="CAE0575831.1"/>
    </source>
</evidence>
<reference evidence="1" key="1">
    <citation type="submission" date="2021-01" db="EMBL/GenBank/DDBJ databases">
        <authorList>
            <person name="Corre E."/>
            <person name="Pelletier E."/>
            <person name="Niang G."/>
            <person name="Scheremetjew M."/>
            <person name="Finn R."/>
            <person name="Kale V."/>
            <person name="Holt S."/>
            <person name="Cochrane G."/>
            <person name="Meng A."/>
            <person name="Brown T."/>
            <person name="Cohen L."/>
        </authorList>
    </citation>
    <scope>NUCLEOTIDE SEQUENCE</scope>
    <source>
        <strain evidence="1">SPMC142</strain>
    </source>
</reference>
<dbReference type="EMBL" id="HBIQ01071502">
    <property type="protein sequence ID" value="CAE0575831.1"/>
    <property type="molecule type" value="Transcribed_RNA"/>
</dbReference>
<protein>
    <submittedName>
        <fullName evidence="1">Uncharacterized protein</fullName>
    </submittedName>
</protein>
<name>A0A7S3T749_9SPIT</name>
<dbReference type="AlphaFoldDB" id="A0A7S3T749"/>
<gene>
    <name evidence="1" type="ORF">SACU0126_LOCUS22829</name>
</gene>
<sequence>MERCLDKFRKSVVNGMRTGDNHVLFFDTQMPDFNKEFTSKDFPANKIFDKQTWEQKEVHRKIIRQDEMCAMDGSNPGTFSFHDKYFIVLLAGYLDDDYVVDTLEGIPCLDKLYIAFVE</sequence>